<proteinExistence type="predicted"/>
<dbReference type="OrthoDB" id="2355011at2"/>
<dbReference type="STRING" id="57664.SAMN05661003_11048"/>
<dbReference type="AlphaFoldDB" id="A0A1G7CNF7"/>
<protein>
    <recommendedName>
        <fullName evidence="3">Fe-S cluster assembly iron-binding protein IscA</fullName>
    </recommendedName>
</protein>
<organism evidence="1 2">
    <name type="scientific">Desulfuromonas thiophila</name>
    <dbReference type="NCBI Taxonomy" id="57664"/>
    <lineage>
        <taxon>Bacteria</taxon>
        <taxon>Pseudomonadati</taxon>
        <taxon>Thermodesulfobacteriota</taxon>
        <taxon>Desulfuromonadia</taxon>
        <taxon>Desulfuromonadales</taxon>
        <taxon>Desulfuromonadaceae</taxon>
        <taxon>Desulfuromonas</taxon>
    </lineage>
</organism>
<evidence type="ECO:0008006" key="3">
    <source>
        <dbReference type="Google" id="ProtNLM"/>
    </source>
</evidence>
<keyword evidence="2" id="KW-1185">Reference proteome</keyword>
<sequence length="61" mass="6527">MTLDESTDGDTQKTINEIEVLLDPQVIRFTDDQVIHYVQDGFTITSSKGGGCGSSCGGCRS</sequence>
<evidence type="ECO:0000313" key="2">
    <source>
        <dbReference type="Proteomes" id="UP000243205"/>
    </source>
</evidence>
<evidence type="ECO:0000313" key="1">
    <source>
        <dbReference type="EMBL" id="SDE40877.1"/>
    </source>
</evidence>
<gene>
    <name evidence="1" type="ORF">SAMN05661003_11048</name>
</gene>
<accession>A0A1G7CNF7</accession>
<name>A0A1G7CNF7_9BACT</name>
<dbReference type="Proteomes" id="UP000243205">
    <property type="component" value="Unassembled WGS sequence"/>
</dbReference>
<reference evidence="2" key="1">
    <citation type="submission" date="2016-10" db="EMBL/GenBank/DDBJ databases">
        <authorList>
            <person name="Varghese N."/>
            <person name="Submissions S."/>
        </authorList>
    </citation>
    <scope>NUCLEOTIDE SEQUENCE [LARGE SCALE GENOMIC DNA]</scope>
    <source>
        <strain evidence="2">DSM 8987</strain>
    </source>
</reference>
<dbReference type="EMBL" id="FNAQ01000010">
    <property type="protein sequence ID" value="SDE40877.1"/>
    <property type="molecule type" value="Genomic_DNA"/>
</dbReference>